<evidence type="ECO:0000256" key="2">
    <source>
        <dbReference type="ARBA" id="ARBA00022705"/>
    </source>
</evidence>
<dbReference type="InterPro" id="IPR036390">
    <property type="entry name" value="WH_DNA-bd_sf"/>
</dbReference>
<evidence type="ECO:0000256" key="1">
    <source>
        <dbReference type="ARBA" id="ARBA00006184"/>
    </source>
</evidence>
<dbReference type="SUPFAM" id="SSF46785">
    <property type="entry name" value="Winged helix' DNA-binding domain"/>
    <property type="match status" value="1"/>
</dbReference>
<evidence type="ECO:0000313" key="5">
    <source>
        <dbReference type="Proteomes" id="UP000590964"/>
    </source>
</evidence>
<organism evidence="4 5">
    <name type="scientific">Candidatus Iainarchaeum sp</name>
    <dbReference type="NCBI Taxonomy" id="3101447"/>
    <lineage>
        <taxon>Archaea</taxon>
        <taxon>Candidatus Iainarchaeota</taxon>
        <taxon>Candidatus Iainarchaeia</taxon>
        <taxon>Candidatus Iainarchaeales</taxon>
        <taxon>Candidatus Iainarchaeaceae</taxon>
        <taxon>Candidatus Iainarchaeum</taxon>
    </lineage>
</organism>
<dbReference type="GO" id="GO:0006260">
    <property type="term" value="P:DNA replication"/>
    <property type="evidence" value="ECO:0007669"/>
    <property type="project" value="UniProtKB-KW"/>
</dbReference>
<name>A0A7J4JZ47_9ARCH</name>
<dbReference type="Gene3D" id="1.10.10.10">
    <property type="entry name" value="Winged helix-like DNA-binding domain superfamily/Winged helix DNA-binding domain"/>
    <property type="match status" value="1"/>
</dbReference>
<accession>A0A7J4JZ47</accession>
<evidence type="ECO:0000313" key="4">
    <source>
        <dbReference type="EMBL" id="HIH21929.1"/>
    </source>
</evidence>
<dbReference type="AlphaFoldDB" id="A0A7J4JZ47"/>
<dbReference type="Pfam" id="PF09079">
    <property type="entry name" value="WHD_Cdc6"/>
    <property type="match status" value="1"/>
</dbReference>
<comment type="caution">
    <text evidence="4">The sequence shown here is derived from an EMBL/GenBank/DDBJ whole genome shotgun (WGS) entry which is preliminary data.</text>
</comment>
<evidence type="ECO:0000259" key="3">
    <source>
        <dbReference type="SMART" id="SM01074"/>
    </source>
</evidence>
<proteinExistence type="inferred from homology"/>
<dbReference type="EMBL" id="DUFW01000083">
    <property type="protein sequence ID" value="HIH21929.1"/>
    <property type="molecule type" value="Genomic_DNA"/>
</dbReference>
<dbReference type="Proteomes" id="UP000590964">
    <property type="component" value="Unassembled WGS sequence"/>
</dbReference>
<feature type="domain" description="Cdc6 C-terminal" evidence="3">
    <location>
        <begin position="1"/>
        <end position="68"/>
    </location>
</feature>
<sequence>MSGEVFEEYKRVAKKFKESNVSARWFRAYLNELETYGIISTTKSGPGMVGNTRLIRLNPEASKVKESIEKEISG</sequence>
<gene>
    <name evidence="4" type="ORF">HA222_04715</name>
</gene>
<dbReference type="SMART" id="SM01074">
    <property type="entry name" value="Cdc6_C"/>
    <property type="match status" value="1"/>
</dbReference>
<dbReference type="CDD" id="cd08768">
    <property type="entry name" value="Cdc6_C"/>
    <property type="match status" value="1"/>
</dbReference>
<comment type="similarity">
    <text evidence="1">Belongs to the CDC6/cdc18 family.</text>
</comment>
<dbReference type="InterPro" id="IPR036388">
    <property type="entry name" value="WH-like_DNA-bd_sf"/>
</dbReference>
<dbReference type="InterPro" id="IPR015163">
    <property type="entry name" value="Cdc6_C"/>
</dbReference>
<reference evidence="5" key="1">
    <citation type="journal article" date="2020" name="bioRxiv">
        <title>A rank-normalized archaeal taxonomy based on genome phylogeny resolves widespread incomplete and uneven classifications.</title>
        <authorList>
            <person name="Rinke C."/>
            <person name="Chuvochina M."/>
            <person name="Mussig A.J."/>
            <person name="Chaumeil P.-A."/>
            <person name="Waite D.W."/>
            <person name="Whitman W.B."/>
            <person name="Parks D.H."/>
            <person name="Hugenholtz P."/>
        </authorList>
    </citation>
    <scope>NUCLEOTIDE SEQUENCE [LARGE SCALE GENOMIC DNA]</scope>
</reference>
<protein>
    <recommendedName>
        <fullName evidence="3">Cdc6 C-terminal domain-containing protein</fullName>
    </recommendedName>
</protein>
<keyword evidence="2" id="KW-0235">DNA replication</keyword>